<dbReference type="InterPro" id="IPR001387">
    <property type="entry name" value="Cro/C1-type_HTH"/>
</dbReference>
<dbReference type="PANTHER" id="PTHR46558">
    <property type="entry name" value="TRACRIPTIONAL REGULATORY PROTEIN-RELATED-RELATED"/>
    <property type="match status" value="1"/>
</dbReference>
<sequence length="115" mass="13165">MNIIGENIKRLRKIHNLNQVDFSNLIGVSQGSLSDIEAGKSKPAVDTVVSIYKNFECSLEWLLTGSINQVDEEKESDYRNLQTTSFESELISAFRKLSTENQLEIFEIINIELRR</sequence>
<proteinExistence type="predicted"/>
<dbReference type="GO" id="GO:0003677">
    <property type="term" value="F:DNA binding"/>
    <property type="evidence" value="ECO:0007669"/>
    <property type="project" value="UniProtKB-KW"/>
</dbReference>
<reference evidence="3 4" key="1">
    <citation type="submission" date="2016-05" db="EMBL/GenBank/DDBJ databases">
        <title>Paenibacillus sp. 1ZS3-15 nov., isolated from the rhizosphere soil.</title>
        <authorList>
            <person name="Zhang X.X."/>
            <person name="Zhang J."/>
        </authorList>
    </citation>
    <scope>NUCLEOTIDE SEQUENCE [LARGE SCALE GENOMIC DNA]</scope>
    <source>
        <strain evidence="3 4">1ZS3-15</strain>
    </source>
</reference>
<dbReference type="PROSITE" id="PS50943">
    <property type="entry name" value="HTH_CROC1"/>
    <property type="match status" value="1"/>
</dbReference>
<keyword evidence="1" id="KW-0238">DNA-binding</keyword>
<dbReference type="EMBL" id="LYPB01000083">
    <property type="protein sequence ID" value="OAS15422.1"/>
    <property type="molecule type" value="Genomic_DNA"/>
</dbReference>
<protein>
    <recommendedName>
        <fullName evidence="2">HTH cro/C1-type domain-containing protein</fullName>
    </recommendedName>
</protein>
<evidence type="ECO:0000313" key="3">
    <source>
        <dbReference type="EMBL" id="OAS15422.1"/>
    </source>
</evidence>
<dbReference type="RefSeq" id="WP_068668319.1">
    <property type="nucleotide sequence ID" value="NZ_LYPB01000083.1"/>
</dbReference>
<dbReference type="InterPro" id="IPR010982">
    <property type="entry name" value="Lambda_DNA-bd_dom_sf"/>
</dbReference>
<comment type="caution">
    <text evidence="3">The sequence shown here is derived from an EMBL/GenBank/DDBJ whole genome shotgun (WGS) entry which is preliminary data.</text>
</comment>
<keyword evidence="4" id="KW-1185">Reference proteome</keyword>
<organism evidence="3 4">
    <name type="scientific">Paenibacillus oryzisoli</name>
    <dbReference type="NCBI Taxonomy" id="1850517"/>
    <lineage>
        <taxon>Bacteria</taxon>
        <taxon>Bacillati</taxon>
        <taxon>Bacillota</taxon>
        <taxon>Bacilli</taxon>
        <taxon>Bacillales</taxon>
        <taxon>Paenibacillaceae</taxon>
        <taxon>Paenibacillus</taxon>
    </lineage>
</organism>
<dbReference type="SMART" id="SM00530">
    <property type="entry name" value="HTH_XRE"/>
    <property type="match status" value="1"/>
</dbReference>
<gene>
    <name evidence="3" type="ORF">A8708_04525</name>
</gene>
<dbReference type="PANTHER" id="PTHR46558:SF11">
    <property type="entry name" value="HTH-TYPE TRANSCRIPTIONAL REGULATOR XRE"/>
    <property type="match status" value="1"/>
</dbReference>
<feature type="domain" description="HTH cro/C1-type" evidence="2">
    <location>
        <begin position="8"/>
        <end position="62"/>
    </location>
</feature>
<accession>A0A198A2T8</accession>
<name>A0A198A2T8_9BACL</name>
<dbReference type="STRING" id="1850517.A8708_04525"/>
<dbReference type="AlphaFoldDB" id="A0A198A2T8"/>
<dbReference type="OrthoDB" id="2003870at2"/>
<dbReference type="Pfam" id="PF12844">
    <property type="entry name" value="HTH_19"/>
    <property type="match status" value="1"/>
</dbReference>
<evidence type="ECO:0000256" key="1">
    <source>
        <dbReference type="ARBA" id="ARBA00023125"/>
    </source>
</evidence>
<evidence type="ECO:0000259" key="2">
    <source>
        <dbReference type="PROSITE" id="PS50943"/>
    </source>
</evidence>
<evidence type="ECO:0000313" key="4">
    <source>
        <dbReference type="Proteomes" id="UP000078454"/>
    </source>
</evidence>
<dbReference type="Proteomes" id="UP000078454">
    <property type="component" value="Unassembled WGS sequence"/>
</dbReference>
<dbReference type="CDD" id="cd00093">
    <property type="entry name" value="HTH_XRE"/>
    <property type="match status" value="1"/>
</dbReference>
<dbReference type="Gene3D" id="1.10.260.40">
    <property type="entry name" value="lambda repressor-like DNA-binding domains"/>
    <property type="match status" value="1"/>
</dbReference>
<dbReference type="SUPFAM" id="SSF47413">
    <property type="entry name" value="lambda repressor-like DNA-binding domains"/>
    <property type="match status" value="1"/>
</dbReference>